<evidence type="ECO:0000256" key="2">
    <source>
        <dbReference type="ARBA" id="ARBA00022475"/>
    </source>
</evidence>
<evidence type="ECO:0000256" key="8">
    <source>
        <dbReference type="SAM" id="Phobius"/>
    </source>
</evidence>
<evidence type="ECO:0000313" key="10">
    <source>
        <dbReference type="Proteomes" id="UP001479606"/>
    </source>
</evidence>
<dbReference type="Proteomes" id="UP001479606">
    <property type="component" value="Unassembled WGS sequence"/>
</dbReference>
<keyword evidence="10" id="KW-1185">Reference proteome</keyword>
<evidence type="ECO:0000256" key="4">
    <source>
        <dbReference type="ARBA" id="ARBA00022679"/>
    </source>
</evidence>
<dbReference type="RefSeq" id="WP_342300565.1">
    <property type="nucleotide sequence ID" value="NZ_JBCEVZ010000063.1"/>
</dbReference>
<feature type="transmembrane region" description="Helical" evidence="8">
    <location>
        <begin position="414"/>
        <end position="433"/>
    </location>
</feature>
<feature type="transmembrane region" description="Helical" evidence="8">
    <location>
        <begin position="141"/>
        <end position="159"/>
    </location>
</feature>
<keyword evidence="7 8" id="KW-0472">Membrane</keyword>
<keyword evidence="5 8" id="KW-0812">Transmembrane</keyword>
<accession>A0ABU9M1X8</accession>
<feature type="transmembrane region" description="Helical" evidence="8">
    <location>
        <begin position="90"/>
        <end position="110"/>
    </location>
</feature>
<dbReference type="EMBL" id="JBCEVZ010000063">
    <property type="protein sequence ID" value="MEL5996246.1"/>
    <property type="molecule type" value="Genomic_DNA"/>
</dbReference>
<dbReference type="PANTHER" id="PTHR33908:SF3">
    <property type="entry name" value="UNDECAPRENYL PHOSPHATE-ALPHA-4-AMINO-4-DEOXY-L-ARABINOSE ARABINOSYL TRANSFERASE"/>
    <property type="match status" value="1"/>
</dbReference>
<comment type="caution">
    <text evidence="9">The sequence shown here is derived from an EMBL/GenBank/DDBJ whole genome shotgun (WGS) entry which is preliminary data.</text>
</comment>
<evidence type="ECO:0000256" key="7">
    <source>
        <dbReference type="ARBA" id="ARBA00023136"/>
    </source>
</evidence>
<keyword evidence="3 9" id="KW-0328">Glycosyltransferase</keyword>
<name>A0ABU9M1X8_9BACT</name>
<evidence type="ECO:0000256" key="5">
    <source>
        <dbReference type="ARBA" id="ARBA00022692"/>
    </source>
</evidence>
<keyword evidence="6 8" id="KW-1133">Transmembrane helix</keyword>
<gene>
    <name evidence="9" type="ORF">AAFH49_18670</name>
</gene>
<dbReference type="EC" id="2.4.-.-" evidence="9"/>
<evidence type="ECO:0000313" key="9">
    <source>
        <dbReference type="EMBL" id="MEL5996246.1"/>
    </source>
</evidence>
<feature type="transmembrane region" description="Helical" evidence="8">
    <location>
        <begin position="117"/>
        <end position="135"/>
    </location>
</feature>
<proteinExistence type="predicted"/>
<keyword evidence="2" id="KW-1003">Cell membrane</keyword>
<reference evidence="9 10" key="1">
    <citation type="journal article" date="2018" name="Arch. Microbiol.">
        <title>Hymenobacter segetis sp. nov., isolated from soil.</title>
        <authorList>
            <person name="Ten L.N."/>
            <person name="Lim S.J."/>
            <person name="Kim B.O."/>
            <person name="Kang I.K."/>
            <person name="Jung H.Y."/>
        </authorList>
    </citation>
    <scope>NUCLEOTIDE SEQUENCE [LARGE SCALE GENOMIC DNA]</scope>
    <source>
        <strain evidence="9 10">S7-3-11</strain>
    </source>
</reference>
<evidence type="ECO:0000256" key="3">
    <source>
        <dbReference type="ARBA" id="ARBA00022676"/>
    </source>
</evidence>
<feature type="transmembrane region" description="Helical" evidence="8">
    <location>
        <begin position="388"/>
        <end position="407"/>
    </location>
</feature>
<feature type="transmembrane region" description="Helical" evidence="8">
    <location>
        <begin position="166"/>
        <end position="184"/>
    </location>
</feature>
<organism evidence="9 10">
    <name type="scientific">Hymenobacter segetis</name>
    <dbReference type="NCBI Taxonomy" id="2025509"/>
    <lineage>
        <taxon>Bacteria</taxon>
        <taxon>Pseudomonadati</taxon>
        <taxon>Bacteroidota</taxon>
        <taxon>Cytophagia</taxon>
        <taxon>Cytophagales</taxon>
        <taxon>Hymenobacteraceae</taxon>
        <taxon>Hymenobacter</taxon>
    </lineage>
</organism>
<feature type="transmembrane region" description="Helical" evidence="8">
    <location>
        <begin position="302"/>
        <end position="319"/>
    </location>
</feature>
<feature type="transmembrane region" description="Helical" evidence="8">
    <location>
        <begin position="325"/>
        <end position="345"/>
    </location>
</feature>
<dbReference type="GO" id="GO:0016757">
    <property type="term" value="F:glycosyltransferase activity"/>
    <property type="evidence" value="ECO:0007669"/>
    <property type="project" value="UniProtKB-KW"/>
</dbReference>
<feature type="transmembrane region" description="Helical" evidence="8">
    <location>
        <begin position="215"/>
        <end position="234"/>
    </location>
</feature>
<sequence length="553" mass="62486">MLPFLPWLRARPWVPAVLALLVLLPALLLNLGLLPLIADEPIRALVALELKLHGNYFVSTLQGEYYFNKPPLFNWLLVGFFQLFGSVEEWVIRLPTVLALLGMGASLYYFVSRRLGWVLGVVAALAFITSGRMLFYDSFLGLIDTLHALVTYLGFMAVFELGARRRWAALFVVSYALTAVGFLLKGLPSLVFQGVALGVYFVFVDGHWRRLLSGAHAMGLAVLLGLIGGYFAVYRHFHPLHDYLATLLDQSTQRTVAAHAWRESLAHLVKFPFDFISDFLPWTLLLLCLARPGWRQVLREQPFLRFNALLFAALTPVFWLSPGTIPRYLFVLTPLCFTVAVYFYQQFWAERRWSHRLLDAVLLTAMALVSLSLVAVPWIPAAAVQPGVVWKSALGALALAGCTLAYWHLPAQRLAWLGLFLLCMRVVFNWFVLPARLLTRDETPYRTAAIRVAEIAGHAPVYKLADTHVDNDEAFYITRGTGHIVYSSTSAQLPAAPAKNAFYLAEDRYLIGRRYHQYYEFVIDRGIRLHLVKFDQPGLFSSSNRCLNRLPAH</sequence>
<feature type="transmembrane region" description="Helical" evidence="8">
    <location>
        <begin position="357"/>
        <end position="376"/>
    </location>
</feature>
<keyword evidence="4 9" id="KW-0808">Transferase</keyword>
<comment type="subcellular location">
    <subcellularLocation>
        <location evidence="1">Cell membrane</location>
        <topology evidence="1">Multi-pass membrane protein</topology>
    </subcellularLocation>
</comment>
<evidence type="ECO:0000256" key="1">
    <source>
        <dbReference type="ARBA" id="ARBA00004651"/>
    </source>
</evidence>
<dbReference type="InterPro" id="IPR050297">
    <property type="entry name" value="LipidA_mod_glycosyltrf_83"/>
</dbReference>
<evidence type="ECO:0000256" key="6">
    <source>
        <dbReference type="ARBA" id="ARBA00022989"/>
    </source>
</evidence>
<dbReference type="PANTHER" id="PTHR33908">
    <property type="entry name" value="MANNOSYLTRANSFERASE YKCB-RELATED"/>
    <property type="match status" value="1"/>
</dbReference>
<protein>
    <submittedName>
        <fullName evidence="9">Glycosyltransferase family 39 protein</fullName>
        <ecNumber evidence="9">2.4.-.-</ecNumber>
    </submittedName>
</protein>